<dbReference type="PANTHER" id="PTHR30595:SF6">
    <property type="entry name" value="SCHLAFEN ALBA-2 DOMAIN-CONTAINING PROTEIN"/>
    <property type="match status" value="1"/>
</dbReference>
<keyword evidence="3" id="KW-1185">Reference proteome</keyword>
<comment type="caution">
    <text evidence="2">The sequence shown here is derived from an EMBL/GenBank/DDBJ whole genome shotgun (WGS) entry which is preliminary data.</text>
</comment>
<organism evidence="2 3">
    <name type="scientific">Dethiosulfovibrio peptidovorans DSM 11002</name>
    <dbReference type="NCBI Taxonomy" id="469381"/>
    <lineage>
        <taxon>Bacteria</taxon>
        <taxon>Thermotogati</taxon>
        <taxon>Synergistota</taxon>
        <taxon>Synergistia</taxon>
        <taxon>Synergistales</taxon>
        <taxon>Dethiosulfovibrionaceae</taxon>
        <taxon>Dethiosulfovibrio</taxon>
    </lineage>
</organism>
<feature type="domain" description="Schlafen AlbA-2" evidence="1">
    <location>
        <begin position="16"/>
        <end position="120"/>
    </location>
</feature>
<dbReference type="STRING" id="469381.Dpep_2377"/>
<dbReference type="PaxDb" id="469381-Dpep_2377"/>
<dbReference type="AlphaFoldDB" id="D2Z4Q5"/>
<name>D2Z4Q5_9BACT</name>
<dbReference type="Gene3D" id="3.30.950.30">
    <property type="entry name" value="Schlafen, AAA domain"/>
    <property type="match status" value="1"/>
</dbReference>
<gene>
    <name evidence="2" type="ORF">Dpep_2377</name>
</gene>
<accession>D2Z4Q5</accession>
<dbReference type="Gene3D" id="1.10.10.10">
    <property type="entry name" value="Winged helix-like DNA-binding domain superfamily/Winged helix DNA-binding domain"/>
    <property type="match status" value="2"/>
</dbReference>
<dbReference type="InterPro" id="IPR007421">
    <property type="entry name" value="Schlafen_AlbA_2_dom"/>
</dbReference>
<dbReference type="InterPro" id="IPR009351">
    <property type="entry name" value="AlkZ-like"/>
</dbReference>
<evidence type="ECO:0000313" key="3">
    <source>
        <dbReference type="Proteomes" id="UP000006427"/>
    </source>
</evidence>
<dbReference type="EMBL" id="ABTR02000001">
    <property type="protein sequence ID" value="EFC92399.1"/>
    <property type="molecule type" value="Genomic_DNA"/>
</dbReference>
<evidence type="ECO:0000313" key="2">
    <source>
        <dbReference type="EMBL" id="EFC92399.1"/>
    </source>
</evidence>
<dbReference type="OrthoDB" id="1515at2"/>
<dbReference type="InterPro" id="IPR036388">
    <property type="entry name" value="WH-like_DNA-bd_sf"/>
</dbReference>
<dbReference type="Pfam" id="PF13749">
    <property type="entry name" value="HATPase_c_4"/>
    <property type="match status" value="1"/>
</dbReference>
<dbReference type="InterPro" id="IPR036390">
    <property type="entry name" value="WH_DNA-bd_sf"/>
</dbReference>
<dbReference type="Gene3D" id="3.30.565.60">
    <property type="match status" value="1"/>
</dbReference>
<dbReference type="SUPFAM" id="SSF46785">
    <property type="entry name" value="Winged helix' DNA-binding domain"/>
    <property type="match status" value="1"/>
</dbReference>
<dbReference type="Pfam" id="PF04326">
    <property type="entry name" value="SLFN_AlbA_2"/>
    <property type="match status" value="1"/>
</dbReference>
<dbReference type="PANTHER" id="PTHR30595">
    <property type="entry name" value="GLPR-RELATED TRANSCRIPTIONAL REPRESSOR"/>
    <property type="match status" value="1"/>
</dbReference>
<proteinExistence type="predicted"/>
<dbReference type="RefSeq" id="WP_005662438.1">
    <property type="nucleotide sequence ID" value="NZ_ABTR02000001.1"/>
</dbReference>
<evidence type="ECO:0000259" key="1">
    <source>
        <dbReference type="Pfam" id="PF04326"/>
    </source>
</evidence>
<dbReference type="eggNOG" id="COG2865">
    <property type="taxonomic scope" value="Bacteria"/>
</dbReference>
<reference evidence="2 3" key="1">
    <citation type="journal article" date="2010" name="Stand. Genomic Sci.">
        <title>Permanent draft genome sequence of Dethiosulfovibrio peptidovorans type strain (SEBR 4207).</title>
        <authorList>
            <person name="Labutti K."/>
            <person name="Mayilraj S."/>
            <person name="Clum A."/>
            <person name="Lucas S."/>
            <person name="Glavina Del Rio T."/>
            <person name="Nolan M."/>
            <person name="Tice H."/>
            <person name="Cheng J.F."/>
            <person name="Pitluck S."/>
            <person name="Liolios K."/>
            <person name="Ivanova N."/>
            <person name="Mavromatis K."/>
            <person name="Mikhailova N."/>
            <person name="Pati A."/>
            <person name="Goodwin L."/>
            <person name="Chen A."/>
            <person name="Palaniappan K."/>
            <person name="Land M."/>
            <person name="Hauser L."/>
            <person name="Chang Y.J."/>
            <person name="Jeffries C.D."/>
            <person name="Rohde M."/>
            <person name="Spring S."/>
            <person name="Goker M."/>
            <person name="Woyke T."/>
            <person name="Bristow J."/>
            <person name="Eisen J.A."/>
            <person name="Markowitz V."/>
            <person name="Hugenholtz P."/>
            <person name="Kyrpides N.C."/>
            <person name="Klenk H.P."/>
            <person name="Lapidus A."/>
        </authorList>
    </citation>
    <scope>NUCLEOTIDE SEQUENCE [LARGE SCALE GENOMIC DNA]</scope>
    <source>
        <strain evidence="2 3">DSM 11002</strain>
    </source>
</reference>
<dbReference type="InterPro" id="IPR038475">
    <property type="entry name" value="RecG_C_sf"/>
</dbReference>
<sequence length="555" mass="61699">MDTNEHEIGKLIQQGESLELEFKSDSKCLPDRDLVAAVVSLANTDGGDLLLGVEDDGTVTGLHANHLNVTGIPSLIANKTNPAISVRVERCDLKGKTIARIIVPKSRQLVSTSEGLLVKRRLKLDGTPEAVPFYPHEFIQRQSSMGIVDPSAMVLEQIDLCQLDPLQRLRIRNAIKKYGGDQSLLALADEELDGALGLCREVGGARRPTITGLLLLGTEELLRENLPSYEVAFQVLQGTDVKVNEFYHKPLLETFEEVELLFRARVEEEEIHVGLFRVPVPNYDRRAFREAFVNALVHRDFSRLGAVHVKITDDGLSISNPGGFVEGVTLNNLLVADPRSRNPLLADVIKRIGLAERTGRGIDRIYEGMLRYGRSAPDYSMSNEFTVVVQLVDTAADLDFLKMVVEQEEKLENMPIDSLIILSRLREERRLTTADLAPSVQKTEANVRATLEKLVETGFLEPHGVGRGRTYTLSATVYQKAGKKSEYIRQAGFAPIQQEQMVLNYIATHGSIKRADATDLCRISPFQATRLLKRMVKNSLISPIGQGRGTRYVQK</sequence>
<dbReference type="InterPro" id="IPR038461">
    <property type="entry name" value="Schlafen_AlbA_2_dom_sf"/>
</dbReference>
<dbReference type="Pfam" id="PF06224">
    <property type="entry name" value="AlkZ-like"/>
    <property type="match status" value="1"/>
</dbReference>
<protein>
    <submittedName>
        <fullName evidence="2">Transcriptional regulator</fullName>
    </submittedName>
</protein>
<dbReference type="Proteomes" id="UP000006427">
    <property type="component" value="Unassembled WGS sequence"/>
</dbReference>